<dbReference type="SUPFAM" id="SSF75169">
    <property type="entry name" value="DsrEFH-like"/>
    <property type="match status" value="1"/>
</dbReference>
<dbReference type="Proteomes" id="UP001597168">
    <property type="component" value="Unassembled WGS sequence"/>
</dbReference>
<organism evidence="1 2">
    <name type="scientific">Saccharothrix hoggarensis</name>
    <dbReference type="NCBI Taxonomy" id="913853"/>
    <lineage>
        <taxon>Bacteria</taxon>
        <taxon>Bacillati</taxon>
        <taxon>Actinomycetota</taxon>
        <taxon>Actinomycetes</taxon>
        <taxon>Pseudonocardiales</taxon>
        <taxon>Pseudonocardiaceae</taxon>
        <taxon>Saccharothrix</taxon>
    </lineage>
</organism>
<evidence type="ECO:0000313" key="1">
    <source>
        <dbReference type="EMBL" id="MFD1147566.1"/>
    </source>
</evidence>
<comment type="caution">
    <text evidence="1">The sequence shown here is derived from an EMBL/GenBank/DDBJ whole genome shotgun (WGS) entry which is preliminary data.</text>
</comment>
<name>A0ABW3QS15_9PSEU</name>
<accession>A0ABW3QS15</accession>
<evidence type="ECO:0008006" key="3">
    <source>
        <dbReference type="Google" id="ProtNLM"/>
    </source>
</evidence>
<evidence type="ECO:0000313" key="2">
    <source>
        <dbReference type="Proteomes" id="UP001597168"/>
    </source>
</evidence>
<dbReference type="Gene3D" id="3.40.1260.10">
    <property type="entry name" value="DsrEFH-like"/>
    <property type="match status" value="1"/>
</dbReference>
<reference evidence="2" key="1">
    <citation type="journal article" date="2019" name="Int. J. Syst. Evol. Microbiol.">
        <title>The Global Catalogue of Microorganisms (GCM) 10K type strain sequencing project: providing services to taxonomists for standard genome sequencing and annotation.</title>
        <authorList>
            <consortium name="The Broad Institute Genomics Platform"/>
            <consortium name="The Broad Institute Genome Sequencing Center for Infectious Disease"/>
            <person name="Wu L."/>
            <person name="Ma J."/>
        </authorList>
    </citation>
    <scope>NUCLEOTIDE SEQUENCE [LARGE SCALE GENOMIC DNA]</scope>
    <source>
        <strain evidence="2">CCUG 60214</strain>
    </source>
</reference>
<dbReference type="EMBL" id="JBHTLK010000039">
    <property type="protein sequence ID" value="MFD1147566.1"/>
    <property type="molecule type" value="Genomic_DNA"/>
</dbReference>
<protein>
    <recommendedName>
        <fullName evidence="3">DsrE/DsrF/DsrH-like protein</fullName>
    </recommendedName>
</protein>
<gene>
    <name evidence="1" type="ORF">ACFQ3T_10560</name>
</gene>
<proteinExistence type="predicted"/>
<sequence length="117" mass="11674">MSAGGVTDARPGHLLVASRGPWAGPGVERFLSDAAALAGTGTPVTVALIADATALALPGGSADLVTLLDAGVAVLVDRFSAAQRGVAGMDLPAGARWVDADELAVLLLEPDVPVVWH</sequence>
<dbReference type="RefSeq" id="WP_380722833.1">
    <property type="nucleotide sequence ID" value="NZ_JBHTLK010000039.1"/>
</dbReference>
<dbReference type="InterPro" id="IPR027396">
    <property type="entry name" value="DsrEFH-like"/>
</dbReference>
<keyword evidence="2" id="KW-1185">Reference proteome</keyword>